<evidence type="ECO:0000256" key="1">
    <source>
        <dbReference type="SAM" id="MobiDB-lite"/>
    </source>
</evidence>
<dbReference type="InterPro" id="IPR000953">
    <property type="entry name" value="Chromo/chromo_shadow_dom"/>
</dbReference>
<dbReference type="InParanoid" id="A0A286UQT0"/>
<sequence>MAKTKSRSQTSRFSTRQPRNTTEPTQYEVEVIVAAVPIPRSNGERYLYRIQWYGYPGEDTYEPYQNVKNLDRLLMSFWREIGPIDPRNKEELRPSREWIDSEIRYFRETYKAEIVHSQPLTVLNERTGQMIHYYNSHRPC</sequence>
<dbReference type="AlphaFoldDB" id="A0A286UQT0"/>
<evidence type="ECO:0000313" key="3">
    <source>
        <dbReference type="EMBL" id="PAV21884.1"/>
    </source>
</evidence>
<gene>
    <name evidence="3" type="ORF">PNOK_0184100</name>
</gene>
<dbReference type="PROSITE" id="PS50013">
    <property type="entry name" value="CHROMO_2"/>
    <property type="match status" value="1"/>
</dbReference>
<comment type="caution">
    <text evidence="3">The sequence shown here is derived from an EMBL/GenBank/DDBJ whole genome shotgun (WGS) entry which is preliminary data.</text>
</comment>
<dbReference type="EMBL" id="NBII01000002">
    <property type="protein sequence ID" value="PAV21884.1"/>
    <property type="molecule type" value="Genomic_DNA"/>
</dbReference>
<dbReference type="SMART" id="SM00298">
    <property type="entry name" value="CHROMO"/>
    <property type="match status" value="1"/>
</dbReference>
<proteinExistence type="predicted"/>
<protein>
    <recommendedName>
        <fullName evidence="2">Chromo domain-containing protein</fullName>
    </recommendedName>
</protein>
<keyword evidence="4" id="KW-1185">Reference proteome</keyword>
<dbReference type="InterPro" id="IPR016197">
    <property type="entry name" value="Chromo-like_dom_sf"/>
</dbReference>
<reference evidence="3 4" key="1">
    <citation type="journal article" date="2017" name="Mol. Ecol.">
        <title>Comparative and population genomic landscape of Phellinus noxius: A hypervariable fungus causing root rot in trees.</title>
        <authorList>
            <person name="Chung C.L."/>
            <person name="Lee T.J."/>
            <person name="Akiba M."/>
            <person name="Lee H.H."/>
            <person name="Kuo T.H."/>
            <person name="Liu D."/>
            <person name="Ke H.M."/>
            <person name="Yokoi T."/>
            <person name="Roa M.B."/>
            <person name="Lu M.J."/>
            <person name="Chang Y.Y."/>
            <person name="Ann P.J."/>
            <person name="Tsai J.N."/>
            <person name="Chen C.Y."/>
            <person name="Tzean S.S."/>
            <person name="Ota Y."/>
            <person name="Hattori T."/>
            <person name="Sahashi N."/>
            <person name="Liou R.F."/>
            <person name="Kikuchi T."/>
            <person name="Tsai I.J."/>
        </authorList>
    </citation>
    <scope>NUCLEOTIDE SEQUENCE [LARGE SCALE GENOMIC DNA]</scope>
    <source>
        <strain evidence="3 4">FFPRI411160</strain>
    </source>
</reference>
<dbReference type="OrthoDB" id="2630497at2759"/>
<name>A0A286UQT0_9AGAM</name>
<organism evidence="3 4">
    <name type="scientific">Pyrrhoderma noxium</name>
    <dbReference type="NCBI Taxonomy" id="2282107"/>
    <lineage>
        <taxon>Eukaryota</taxon>
        <taxon>Fungi</taxon>
        <taxon>Dikarya</taxon>
        <taxon>Basidiomycota</taxon>
        <taxon>Agaricomycotina</taxon>
        <taxon>Agaricomycetes</taxon>
        <taxon>Hymenochaetales</taxon>
        <taxon>Hymenochaetaceae</taxon>
        <taxon>Pyrrhoderma</taxon>
    </lineage>
</organism>
<dbReference type="Proteomes" id="UP000217199">
    <property type="component" value="Unassembled WGS sequence"/>
</dbReference>
<dbReference type="GO" id="GO:0006338">
    <property type="term" value="P:chromatin remodeling"/>
    <property type="evidence" value="ECO:0007669"/>
    <property type="project" value="UniProtKB-ARBA"/>
</dbReference>
<feature type="compositionally biased region" description="Low complexity" evidence="1">
    <location>
        <begin position="7"/>
        <end position="19"/>
    </location>
</feature>
<evidence type="ECO:0000313" key="4">
    <source>
        <dbReference type="Proteomes" id="UP000217199"/>
    </source>
</evidence>
<dbReference type="Gene3D" id="2.40.50.40">
    <property type="match status" value="1"/>
</dbReference>
<feature type="domain" description="Chromo" evidence="2">
    <location>
        <begin position="27"/>
        <end position="89"/>
    </location>
</feature>
<feature type="region of interest" description="Disordered" evidence="1">
    <location>
        <begin position="1"/>
        <end position="24"/>
    </location>
</feature>
<dbReference type="SUPFAM" id="SSF54160">
    <property type="entry name" value="Chromo domain-like"/>
    <property type="match status" value="1"/>
</dbReference>
<evidence type="ECO:0000259" key="2">
    <source>
        <dbReference type="PROSITE" id="PS50013"/>
    </source>
</evidence>
<accession>A0A286UQT0</accession>